<dbReference type="Proteomes" id="UP001055811">
    <property type="component" value="Linkage Group LG05"/>
</dbReference>
<organism evidence="1 2">
    <name type="scientific">Cichorium intybus</name>
    <name type="common">Chicory</name>
    <dbReference type="NCBI Taxonomy" id="13427"/>
    <lineage>
        <taxon>Eukaryota</taxon>
        <taxon>Viridiplantae</taxon>
        <taxon>Streptophyta</taxon>
        <taxon>Embryophyta</taxon>
        <taxon>Tracheophyta</taxon>
        <taxon>Spermatophyta</taxon>
        <taxon>Magnoliopsida</taxon>
        <taxon>eudicotyledons</taxon>
        <taxon>Gunneridae</taxon>
        <taxon>Pentapetalae</taxon>
        <taxon>asterids</taxon>
        <taxon>campanulids</taxon>
        <taxon>Asterales</taxon>
        <taxon>Asteraceae</taxon>
        <taxon>Cichorioideae</taxon>
        <taxon>Cichorieae</taxon>
        <taxon>Cichoriinae</taxon>
        <taxon>Cichorium</taxon>
    </lineage>
</organism>
<keyword evidence="2" id="KW-1185">Reference proteome</keyword>
<proteinExistence type="predicted"/>
<evidence type="ECO:0000313" key="2">
    <source>
        <dbReference type="Proteomes" id="UP001055811"/>
    </source>
</evidence>
<dbReference type="EMBL" id="CM042013">
    <property type="protein sequence ID" value="KAI3739952.1"/>
    <property type="molecule type" value="Genomic_DNA"/>
</dbReference>
<accession>A0ACB9D062</accession>
<evidence type="ECO:0000313" key="1">
    <source>
        <dbReference type="EMBL" id="KAI3739952.1"/>
    </source>
</evidence>
<reference evidence="2" key="1">
    <citation type="journal article" date="2022" name="Mol. Ecol. Resour.">
        <title>The genomes of chicory, endive, great burdock and yacon provide insights into Asteraceae palaeo-polyploidization history and plant inulin production.</title>
        <authorList>
            <person name="Fan W."/>
            <person name="Wang S."/>
            <person name="Wang H."/>
            <person name="Wang A."/>
            <person name="Jiang F."/>
            <person name="Liu H."/>
            <person name="Zhao H."/>
            <person name="Xu D."/>
            <person name="Zhang Y."/>
        </authorList>
    </citation>
    <scope>NUCLEOTIDE SEQUENCE [LARGE SCALE GENOMIC DNA]</scope>
    <source>
        <strain evidence="2">cv. Punajuju</strain>
    </source>
</reference>
<comment type="caution">
    <text evidence="1">The sequence shown here is derived from an EMBL/GenBank/DDBJ whole genome shotgun (WGS) entry which is preliminary data.</text>
</comment>
<protein>
    <submittedName>
        <fullName evidence="1">Uncharacterized protein</fullName>
    </submittedName>
</protein>
<name>A0ACB9D062_CICIN</name>
<reference evidence="1 2" key="2">
    <citation type="journal article" date="2022" name="Mol. Ecol. Resour.">
        <title>The genomes of chicory, endive, great burdock and yacon provide insights into Asteraceae paleo-polyploidization history and plant inulin production.</title>
        <authorList>
            <person name="Fan W."/>
            <person name="Wang S."/>
            <person name="Wang H."/>
            <person name="Wang A."/>
            <person name="Jiang F."/>
            <person name="Liu H."/>
            <person name="Zhao H."/>
            <person name="Xu D."/>
            <person name="Zhang Y."/>
        </authorList>
    </citation>
    <scope>NUCLEOTIDE SEQUENCE [LARGE SCALE GENOMIC DNA]</scope>
    <source>
        <strain evidence="2">cv. Punajuju</strain>
        <tissue evidence="1">Leaves</tissue>
    </source>
</reference>
<sequence length="174" mass="20211">MLHRHGLGGVKNTKQARNQAIDPLSSLYFVGLAGDVWDRSNLQLDFVDDPGAILENMNYSMLFSKLDVWAFLLTCKTENRFISVKMVLDIMDPWWSEYLQLHNYGGFTEKNTVNIRKRHSKHAICWKIKYFIMRFCSIVRDSFTEADDILKLHDIVHCSLDVVDERGDLIPLES</sequence>
<gene>
    <name evidence="1" type="ORF">L2E82_30366</name>
</gene>